<dbReference type="InterPro" id="IPR037123">
    <property type="entry name" value="PRibGlycinamide_synth_C_sf"/>
</dbReference>
<accession>A0AAD9Z2M8</accession>
<reference evidence="6" key="1">
    <citation type="submission" date="2022-11" db="EMBL/GenBank/DDBJ databases">
        <title>Chromosomal genome sequence assembly and mating type (MAT) locus characterization of the leprose asexual lichenized fungus Lepraria neglecta (Nyl.) Erichsen.</title>
        <authorList>
            <person name="Allen J.L."/>
            <person name="Pfeffer B."/>
        </authorList>
    </citation>
    <scope>NUCLEOTIDE SEQUENCE</scope>
    <source>
        <strain evidence="6">Allen 5258</strain>
    </source>
</reference>
<dbReference type="GO" id="GO:0004641">
    <property type="term" value="F:phosphoribosylformylglycinamidine cyclo-ligase activity"/>
    <property type="evidence" value="ECO:0007669"/>
    <property type="project" value="UniProtKB-EC"/>
</dbReference>
<dbReference type="Gene3D" id="3.90.600.10">
    <property type="entry name" value="Phosphoribosylglycinamide synthetase, C-terminal domain"/>
    <property type="match status" value="1"/>
</dbReference>
<keyword evidence="7" id="KW-1185">Reference proteome</keyword>
<sequence>MPGFGCIVFVVTGGYPEAYAEGDLINLGPVPPSVIVFHAGTRLEHGQLRTACGRVFSVAATGETLEEAVATAYKGVESIKFEKMFYRKDIARR</sequence>
<evidence type="ECO:0000256" key="3">
    <source>
        <dbReference type="ARBA" id="ARBA00042864"/>
    </source>
</evidence>
<evidence type="ECO:0000313" key="6">
    <source>
        <dbReference type="EMBL" id="KAK3168832.1"/>
    </source>
</evidence>
<dbReference type="EMBL" id="JASNWA010000010">
    <property type="protein sequence ID" value="KAK3168832.1"/>
    <property type="molecule type" value="Genomic_DNA"/>
</dbReference>
<dbReference type="SUPFAM" id="SSF51246">
    <property type="entry name" value="Rudiment single hybrid motif"/>
    <property type="match status" value="1"/>
</dbReference>
<dbReference type="GO" id="GO:0004637">
    <property type="term" value="F:phosphoribosylamine-glycine ligase activity"/>
    <property type="evidence" value="ECO:0007669"/>
    <property type="project" value="InterPro"/>
</dbReference>
<dbReference type="InterPro" id="IPR000115">
    <property type="entry name" value="PRibGlycinamide_synth"/>
</dbReference>
<evidence type="ECO:0000259" key="5">
    <source>
        <dbReference type="SMART" id="SM01210"/>
    </source>
</evidence>
<name>A0AAD9Z2M8_9LECA</name>
<dbReference type="Pfam" id="PF02843">
    <property type="entry name" value="GARS_C"/>
    <property type="match status" value="1"/>
</dbReference>
<evidence type="ECO:0000256" key="1">
    <source>
        <dbReference type="ARBA" id="ARBA00038345"/>
    </source>
</evidence>
<evidence type="ECO:0000256" key="4">
    <source>
        <dbReference type="ARBA" id="ARBA00049057"/>
    </source>
</evidence>
<proteinExistence type="inferred from homology"/>
<feature type="domain" description="Phosphoribosylglycinamide synthetase C-domain" evidence="5">
    <location>
        <begin position="4"/>
        <end position="93"/>
    </location>
</feature>
<evidence type="ECO:0000313" key="7">
    <source>
        <dbReference type="Proteomes" id="UP001276659"/>
    </source>
</evidence>
<protein>
    <recommendedName>
        <fullName evidence="2">Glycinamide ribonucleotide synthetase</fullName>
    </recommendedName>
    <alternativeName>
        <fullName evidence="3">Phosphoribosylglycinamide synthetase</fullName>
    </alternativeName>
</protein>
<dbReference type="PANTHER" id="PTHR43472:SF1">
    <property type="entry name" value="PHOSPHORIBOSYLAMINE--GLYCINE LIGASE, CHLOROPLASTIC"/>
    <property type="match status" value="1"/>
</dbReference>
<dbReference type="Proteomes" id="UP001276659">
    <property type="component" value="Unassembled WGS sequence"/>
</dbReference>
<comment type="caution">
    <text evidence="6">The sequence shown here is derived from an EMBL/GenBank/DDBJ whole genome shotgun (WGS) entry which is preliminary data.</text>
</comment>
<dbReference type="InterPro" id="IPR020560">
    <property type="entry name" value="PRibGlycinamide_synth_C-dom"/>
</dbReference>
<dbReference type="SMART" id="SM01210">
    <property type="entry name" value="GARS_C"/>
    <property type="match status" value="1"/>
</dbReference>
<organism evidence="6 7">
    <name type="scientific">Lepraria neglecta</name>
    <dbReference type="NCBI Taxonomy" id="209136"/>
    <lineage>
        <taxon>Eukaryota</taxon>
        <taxon>Fungi</taxon>
        <taxon>Dikarya</taxon>
        <taxon>Ascomycota</taxon>
        <taxon>Pezizomycotina</taxon>
        <taxon>Lecanoromycetes</taxon>
        <taxon>OSLEUM clade</taxon>
        <taxon>Lecanoromycetidae</taxon>
        <taxon>Lecanorales</taxon>
        <taxon>Lecanorineae</taxon>
        <taxon>Stereocaulaceae</taxon>
        <taxon>Lepraria</taxon>
    </lineage>
</organism>
<dbReference type="GO" id="GO:0009113">
    <property type="term" value="P:purine nucleobase biosynthetic process"/>
    <property type="evidence" value="ECO:0007669"/>
    <property type="project" value="InterPro"/>
</dbReference>
<dbReference type="AlphaFoldDB" id="A0AAD9Z2M8"/>
<evidence type="ECO:0000256" key="2">
    <source>
        <dbReference type="ARBA" id="ARBA00042242"/>
    </source>
</evidence>
<comment type="catalytic activity">
    <reaction evidence="4">
        <text>2-formamido-N(1)-(5-O-phospho-beta-D-ribosyl)acetamidine + ATP = 5-amino-1-(5-phospho-beta-D-ribosyl)imidazole + ADP + phosphate + H(+)</text>
        <dbReference type="Rhea" id="RHEA:23032"/>
        <dbReference type="ChEBI" id="CHEBI:15378"/>
        <dbReference type="ChEBI" id="CHEBI:30616"/>
        <dbReference type="ChEBI" id="CHEBI:43474"/>
        <dbReference type="ChEBI" id="CHEBI:137981"/>
        <dbReference type="ChEBI" id="CHEBI:147287"/>
        <dbReference type="ChEBI" id="CHEBI:456216"/>
        <dbReference type="EC" id="6.3.3.1"/>
    </reaction>
</comment>
<comment type="similarity">
    <text evidence="1">Belongs to the GARS family.</text>
</comment>
<dbReference type="PANTHER" id="PTHR43472">
    <property type="entry name" value="PHOSPHORIBOSYLAMINE--GLYCINE LIGASE"/>
    <property type="match status" value="1"/>
</dbReference>
<dbReference type="InterPro" id="IPR011054">
    <property type="entry name" value="Rudment_hybrid_motif"/>
</dbReference>
<gene>
    <name evidence="6" type="ORF">OEA41_005280</name>
</gene>